<feature type="compositionally biased region" description="Polar residues" evidence="1">
    <location>
        <begin position="208"/>
        <end position="223"/>
    </location>
</feature>
<evidence type="ECO:0000313" key="3">
    <source>
        <dbReference type="Proteomes" id="UP000719412"/>
    </source>
</evidence>
<evidence type="ECO:0000313" key="2">
    <source>
        <dbReference type="EMBL" id="KAH0815391.1"/>
    </source>
</evidence>
<name>A0A8J6LIV5_TENMO</name>
<protein>
    <submittedName>
        <fullName evidence="2">Uncharacterized protein</fullName>
    </submittedName>
</protein>
<reference evidence="2" key="1">
    <citation type="journal article" date="2020" name="J Insects Food Feed">
        <title>The yellow mealworm (Tenebrio molitor) genome: a resource for the emerging insects as food and feed industry.</title>
        <authorList>
            <person name="Eriksson T."/>
            <person name="Andere A."/>
            <person name="Kelstrup H."/>
            <person name="Emery V."/>
            <person name="Picard C."/>
        </authorList>
    </citation>
    <scope>NUCLEOTIDE SEQUENCE</scope>
    <source>
        <strain evidence="2">Stoneville</strain>
        <tissue evidence="2">Whole head</tissue>
    </source>
</reference>
<organism evidence="2 3">
    <name type="scientific">Tenebrio molitor</name>
    <name type="common">Yellow mealworm beetle</name>
    <dbReference type="NCBI Taxonomy" id="7067"/>
    <lineage>
        <taxon>Eukaryota</taxon>
        <taxon>Metazoa</taxon>
        <taxon>Ecdysozoa</taxon>
        <taxon>Arthropoda</taxon>
        <taxon>Hexapoda</taxon>
        <taxon>Insecta</taxon>
        <taxon>Pterygota</taxon>
        <taxon>Neoptera</taxon>
        <taxon>Endopterygota</taxon>
        <taxon>Coleoptera</taxon>
        <taxon>Polyphaga</taxon>
        <taxon>Cucujiformia</taxon>
        <taxon>Tenebrionidae</taxon>
        <taxon>Tenebrio</taxon>
    </lineage>
</organism>
<dbReference type="EMBL" id="JABDTM020023142">
    <property type="protein sequence ID" value="KAH0815391.1"/>
    <property type="molecule type" value="Genomic_DNA"/>
</dbReference>
<proteinExistence type="predicted"/>
<sequence length="676" mass="75489">MGHEDENHQGPYVDVWMLMLLASGTGLQLRQILFLPPFPEVLLELGDPLPPREAVGVTIRYVAFVGSRSLVGAPTYKLLRDLCYSDLTKSKRYAELCRQLLTKQYSSQVSERRERIKFYDLQQQVSKSISEWYARIRSASIYCNFDTQLTEEQKNKFVVGLRKGKVLDQICEEAITEELSTLVSTTQKKDSTAEGKMRRIIQKKHPHSQLSSSPNPKPNNGRQHPQIGDSMLCRGTVQAYPSQKSTPRLRPPEEIRCYGCNAPGVVRKNCLQCNRDTGFTNVHVNNVGFCATRLKPRLRSAVTIERLRETSHPVHYKTVDATFADGSIKTMKVPTIRTNIALHGRVIAATFVTLSENAATKTLLGADFIEGAGLILDLGAKRFHFRDDADVTYPMTPKDGVIEITSQQPNDLRLAAAETAPRPTTVHSEPMEAENYGPPIPGASVAVQPPGIWNIYQAPGAFEYMWAAADSATDMEGKDEKPIEYFGTVEDVTHDARSIVISENFVAEATPKLMQMGDATNDAREQHEIEQISYELDSLDTPPRAVGIYHPALSWTNRDSTRAGRPHPKTRMTPQEPGKFKYYSLHRIGSTNAPRYYPRGVASSTLRHYAPSPPHWSNVPADAISSTVVKTAPIDAYKRSTPSRNSQDVLLPLGLSFSNLSPRYTAYFCDLYLVLC</sequence>
<reference evidence="2" key="2">
    <citation type="submission" date="2021-08" db="EMBL/GenBank/DDBJ databases">
        <authorList>
            <person name="Eriksson T."/>
        </authorList>
    </citation>
    <scope>NUCLEOTIDE SEQUENCE</scope>
    <source>
        <strain evidence="2">Stoneville</strain>
        <tissue evidence="2">Whole head</tissue>
    </source>
</reference>
<dbReference type="AlphaFoldDB" id="A0A8J6LIV5"/>
<evidence type="ECO:0000256" key="1">
    <source>
        <dbReference type="SAM" id="MobiDB-lite"/>
    </source>
</evidence>
<feature type="region of interest" description="Disordered" evidence="1">
    <location>
        <begin position="202"/>
        <end position="228"/>
    </location>
</feature>
<accession>A0A8J6LIV5</accession>
<dbReference type="Proteomes" id="UP000719412">
    <property type="component" value="Unassembled WGS sequence"/>
</dbReference>
<keyword evidence="3" id="KW-1185">Reference proteome</keyword>
<comment type="caution">
    <text evidence="2">The sequence shown here is derived from an EMBL/GenBank/DDBJ whole genome shotgun (WGS) entry which is preliminary data.</text>
</comment>
<gene>
    <name evidence="2" type="ORF">GEV33_007400</name>
</gene>
<feature type="region of interest" description="Disordered" evidence="1">
    <location>
        <begin position="557"/>
        <end position="576"/>
    </location>
</feature>